<dbReference type="GO" id="GO:0004566">
    <property type="term" value="F:beta-glucuronidase activity"/>
    <property type="evidence" value="ECO:0007669"/>
    <property type="project" value="TreeGrafter"/>
</dbReference>
<evidence type="ECO:0000259" key="4">
    <source>
        <dbReference type="Pfam" id="PF02837"/>
    </source>
</evidence>
<dbReference type="AlphaFoldDB" id="A0A915LNM8"/>
<feature type="domain" description="Potassium channel" evidence="5">
    <location>
        <begin position="240"/>
        <end position="310"/>
    </location>
</feature>
<proteinExistence type="inferred from homology"/>
<dbReference type="SUPFAM" id="SSF51445">
    <property type="entry name" value="(Trans)glycosidases"/>
    <property type="match status" value="1"/>
</dbReference>
<name>A0A915LNM8_MELJA</name>
<dbReference type="PANTHER" id="PTHR10066:SF67">
    <property type="entry name" value="BETA-GLUCURONIDASE"/>
    <property type="match status" value="1"/>
</dbReference>
<dbReference type="Proteomes" id="UP000887561">
    <property type="component" value="Unplaced"/>
</dbReference>
<keyword evidence="2" id="KW-0812">Transmembrane</keyword>
<feature type="transmembrane region" description="Helical" evidence="2">
    <location>
        <begin position="230"/>
        <end position="252"/>
    </location>
</feature>
<dbReference type="InterPro" id="IPR013099">
    <property type="entry name" value="K_chnl_dom"/>
</dbReference>
<evidence type="ECO:0000313" key="7">
    <source>
        <dbReference type="WBParaSite" id="scaffold13583_cov156.g16957"/>
    </source>
</evidence>
<dbReference type="SUPFAM" id="SSF49785">
    <property type="entry name" value="Galactose-binding domain-like"/>
    <property type="match status" value="1"/>
</dbReference>
<dbReference type="SUPFAM" id="SSF49303">
    <property type="entry name" value="beta-Galactosidase/glucuronidase domain"/>
    <property type="match status" value="1"/>
</dbReference>
<dbReference type="GO" id="GO:0030246">
    <property type="term" value="F:carbohydrate binding"/>
    <property type="evidence" value="ECO:0007669"/>
    <property type="project" value="TreeGrafter"/>
</dbReference>
<dbReference type="Gene3D" id="2.60.120.260">
    <property type="entry name" value="Galactose-binding domain-like"/>
    <property type="match status" value="1"/>
</dbReference>
<dbReference type="Gene3D" id="1.10.287.70">
    <property type="match status" value="2"/>
</dbReference>
<dbReference type="InterPro" id="IPR006104">
    <property type="entry name" value="Glyco_hydro_2_N"/>
</dbReference>
<protein>
    <submittedName>
        <fullName evidence="7">Beta-glucuronidase</fullName>
    </submittedName>
</protein>
<accession>A0A915LNM8</accession>
<comment type="similarity">
    <text evidence="1">Belongs to the glycosyl hydrolase 2 family.</text>
</comment>
<dbReference type="GO" id="GO:0005975">
    <property type="term" value="P:carbohydrate metabolic process"/>
    <property type="evidence" value="ECO:0007669"/>
    <property type="project" value="InterPro"/>
</dbReference>
<dbReference type="InterPro" id="IPR036156">
    <property type="entry name" value="Beta-gal/glucu_dom_sf"/>
</dbReference>
<keyword evidence="2" id="KW-1133">Transmembrane helix</keyword>
<organism evidence="6 7">
    <name type="scientific">Meloidogyne javanica</name>
    <name type="common">Root-knot nematode worm</name>
    <dbReference type="NCBI Taxonomy" id="6303"/>
    <lineage>
        <taxon>Eukaryota</taxon>
        <taxon>Metazoa</taxon>
        <taxon>Ecdysozoa</taxon>
        <taxon>Nematoda</taxon>
        <taxon>Chromadorea</taxon>
        <taxon>Rhabditida</taxon>
        <taxon>Tylenchina</taxon>
        <taxon>Tylenchomorpha</taxon>
        <taxon>Tylenchoidea</taxon>
        <taxon>Meloidogynidae</taxon>
        <taxon>Meloidogyninae</taxon>
        <taxon>Meloidogyne</taxon>
        <taxon>Meloidogyne incognita group</taxon>
    </lineage>
</organism>
<dbReference type="Gene3D" id="3.20.20.80">
    <property type="entry name" value="Glycosidases"/>
    <property type="match status" value="2"/>
</dbReference>
<feature type="transmembrane region" description="Helical" evidence="2">
    <location>
        <begin position="58"/>
        <end position="82"/>
    </location>
</feature>
<evidence type="ECO:0000256" key="1">
    <source>
        <dbReference type="ARBA" id="ARBA00007401"/>
    </source>
</evidence>
<feature type="transmembrane region" description="Helical" evidence="2">
    <location>
        <begin position="292"/>
        <end position="313"/>
    </location>
</feature>
<dbReference type="Pfam" id="PF02837">
    <property type="entry name" value="Glyco_hydro_2_N"/>
    <property type="match status" value="1"/>
</dbReference>
<dbReference type="SUPFAM" id="SSF81324">
    <property type="entry name" value="Voltage-gated potassium channels"/>
    <property type="match status" value="1"/>
</dbReference>
<keyword evidence="6" id="KW-1185">Reference proteome</keyword>
<keyword evidence="2" id="KW-0472">Membrane</keyword>
<feature type="domain" description="Glycoside hydrolase family 2 catalytic" evidence="3">
    <location>
        <begin position="693"/>
        <end position="750"/>
    </location>
</feature>
<feature type="domain" description="Glycoside hydrolase family 2 catalytic" evidence="3">
    <location>
        <begin position="752"/>
        <end position="915"/>
    </location>
</feature>
<dbReference type="GO" id="GO:0005615">
    <property type="term" value="C:extracellular space"/>
    <property type="evidence" value="ECO:0007669"/>
    <property type="project" value="TreeGrafter"/>
</dbReference>
<dbReference type="InterPro" id="IPR008979">
    <property type="entry name" value="Galactose-bd-like_sf"/>
</dbReference>
<dbReference type="InterPro" id="IPR017853">
    <property type="entry name" value="GH"/>
</dbReference>
<evidence type="ECO:0000256" key="2">
    <source>
        <dbReference type="SAM" id="Phobius"/>
    </source>
</evidence>
<dbReference type="Pfam" id="PF02836">
    <property type="entry name" value="Glyco_hydro_2_C"/>
    <property type="match status" value="2"/>
</dbReference>
<feature type="domain" description="Glycosyl hydrolases family 2 sugar binding" evidence="4">
    <location>
        <begin position="435"/>
        <end position="617"/>
    </location>
</feature>
<dbReference type="Pfam" id="PF07885">
    <property type="entry name" value="Ion_trans_2"/>
    <property type="match status" value="1"/>
</dbReference>
<dbReference type="InterPro" id="IPR006103">
    <property type="entry name" value="Glyco_hydro_2_cat"/>
</dbReference>
<evidence type="ECO:0000259" key="3">
    <source>
        <dbReference type="Pfam" id="PF02836"/>
    </source>
</evidence>
<reference evidence="7" key="1">
    <citation type="submission" date="2022-11" db="UniProtKB">
        <authorList>
            <consortium name="WormBaseParasite"/>
        </authorList>
    </citation>
    <scope>IDENTIFICATION</scope>
</reference>
<dbReference type="GO" id="GO:0019391">
    <property type="term" value="P:glucuronoside catabolic process"/>
    <property type="evidence" value="ECO:0007669"/>
    <property type="project" value="TreeGrafter"/>
</dbReference>
<evidence type="ECO:0000313" key="6">
    <source>
        <dbReference type="Proteomes" id="UP000887561"/>
    </source>
</evidence>
<dbReference type="WBParaSite" id="scaffold13583_cov156.g16957">
    <property type="protein sequence ID" value="scaffold13583_cov156.g16957"/>
    <property type="gene ID" value="scaffold13583_cov156.g16957"/>
</dbReference>
<sequence>MIYEKPQRKINSDEYSSISSNEILQENEELLNPWALIGRESDEKEEHMPVWRKYARIVLPHIGLILLSLFYVVGGAFIFYHLESPNEMDIRRDTMELIEKERNDMLEYLWIKINDENYSEEELEQIALERVDNISRILFEAFDTHYVGLSLLQSENVNVTQGTWSMTTFLSEQIVWLYTRYARAKHRFRDRLLQQQQQPLSSGAAELASASSPQRSMLRAQLHELGLDNVHIPITLIAAILIGYMSIGALLLASWENWALFDGFYYSFITMTTVGFGDLVPTKREFYIIDLFYIVVGLAITTMCIDLVGIEYIEKIHYFGRAISGARFALVNVGGKMVRVPDLMRCAHVLQQKYGQRKTSGKNKNDSTTTALLHQFIVWRGAYAPRDLGYIRFIDIGSLASFESLSSLISSIFTGKKSREPSVVVPTYQNEIRLLESLDGLWTFVREPANSEGIGIINNWAEMDLSFEFENATKIPVPAAYNDLSFERDLQNHVGWVWYQRLYWLPSTLINNQNNRPRSFLHFGSVQYFAIVYLNGKEIGRHVGGHLPFQFELELIQNFPNLITVAVNNTLSSYTIPPGEFNIINLSSGNKIIQQTPNFDFFNYAGILRPVQIWHLPKIFINDIKLIADCYGNLSYSIEINEELQILPKIIVTIFYGNKIVALMEGLNNNTKIEKVNLWWPRGMGKPNLYIAEVHGRGFDRSVMIKDLNIFEWLNANCYRTSHYPYSEERAYEADRRGIVVITEVPAVGLSDLTILTRHLDPTRPITAVFGYLSYRKIFNLFDIICLNRYYGWYHGLGLIDAIKDSLLKELNDFRSQFPSKPIYMTEYGAEAIPGLHEMPSAPFTEQYQVEIIQKTTQVFEELRLAGHLSGEMLWNFADFMTAPSTSRVVGNHKGVLTRDRKPKMAAHFIKRRYGYLLNEQKRLFYKNEL</sequence>
<dbReference type="PANTHER" id="PTHR10066">
    <property type="entry name" value="BETA-GLUCURONIDASE"/>
    <property type="match status" value="1"/>
</dbReference>
<evidence type="ECO:0000259" key="5">
    <source>
        <dbReference type="Pfam" id="PF07885"/>
    </source>
</evidence>